<evidence type="ECO:0000313" key="10">
    <source>
        <dbReference type="EnsemblMetazoa" id="BGLB023565-PA"/>
    </source>
</evidence>
<keyword evidence="8" id="KW-0175">Coiled coil</keyword>
<evidence type="ECO:0000313" key="14">
    <source>
        <dbReference type="RefSeq" id="XP_055880635.1"/>
    </source>
</evidence>
<keyword evidence="3" id="KW-0158">Chromosome</keyword>
<dbReference type="AlphaFoldDB" id="A0A2C9KU35"/>
<evidence type="ECO:0000313" key="12">
    <source>
        <dbReference type="Proteomes" id="UP001165740"/>
    </source>
</evidence>
<dbReference type="OMA" id="KSHQESW"/>
<evidence type="ECO:0000256" key="3">
    <source>
        <dbReference type="ARBA" id="ARBA00022454"/>
    </source>
</evidence>
<proteinExistence type="inferred from homology"/>
<evidence type="ECO:0000256" key="8">
    <source>
        <dbReference type="SAM" id="Coils"/>
    </source>
</evidence>
<protein>
    <submittedName>
        <fullName evidence="13 14">Uncharacterized protein LOC106075005 isoform X1</fullName>
    </submittedName>
</protein>
<dbReference type="RefSeq" id="XP_055880635.1">
    <property type="nucleotide sequence ID" value="XM_056024660.1"/>
</dbReference>
<dbReference type="STRING" id="6526.A0A2C9KU35"/>
<dbReference type="Proteomes" id="UP000076420">
    <property type="component" value="Unassembled WGS sequence"/>
</dbReference>
<evidence type="ECO:0000256" key="7">
    <source>
        <dbReference type="ARBA" id="ARBA00025735"/>
    </source>
</evidence>
<dbReference type="GO" id="GO:0043515">
    <property type="term" value="F:kinetochore binding"/>
    <property type="evidence" value="ECO:0007669"/>
    <property type="project" value="TreeGrafter"/>
</dbReference>
<name>A0A2C9KU35_BIOGL</name>
<dbReference type="KEGG" id="bgt:106075005"/>
<feature type="domain" description="Centromere protein H C-terminal" evidence="9">
    <location>
        <begin position="30"/>
        <end position="219"/>
    </location>
</feature>
<evidence type="ECO:0000256" key="4">
    <source>
        <dbReference type="ARBA" id="ARBA00022838"/>
    </source>
</evidence>
<evidence type="ECO:0000313" key="11">
    <source>
        <dbReference type="Proteomes" id="UP000076420"/>
    </source>
</evidence>
<accession>A0A2C9KU35</accession>
<dbReference type="GO" id="GO:0000776">
    <property type="term" value="C:kinetochore"/>
    <property type="evidence" value="ECO:0007669"/>
    <property type="project" value="UniProtKB-KW"/>
</dbReference>
<dbReference type="Proteomes" id="UP001165740">
    <property type="component" value="Chromosome 3"/>
</dbReference>
<organism evidence="10 11">
    <name type="scientific">Biomphalaria glabrata</name>
    <name type="common">Bloodfluke planorb</name>
    <name type="synonym">Freshwater snail</name>
    <dbReference type="NCBI Taxonomy" id="6526"/>
    <lineage>
        <taxon>Eukaryota</taxon>
        <taxon>Metazoa</taxon>
        <taxon>Spiralia</taxon>
        <taxon>Lophotrochozoa</taxon>
        <taxon>Mollusca</taxon>
        <taxon>Gastropoda</taxon>
        <taxon>Heterobranchia</taxon>
        <taxon>Euthyneura</taxon>
        <taxon>Panpulmonata</taxon>
        <taxon>Hygrophila</taxon>
        <taxon>Lymnaeoidea</taxon>
        <taxon>Planorbidae</taxon>
        <taxon>Biomphalaria</taxon>
    </lineage>
</organism>
<dbReference type="PANTHER" id="PTHR48122:SF1">
    <property type="entry name" value="CENTROMERE PROTEIN H"/>
    <property type="match status" value="1"/>
</dbReference>
<dbReference type="PANTHER" id="PTHR48122">
    <property type="entry name" value="CENTROMERE PROTEIN H"/>
    <property type="match status" value="1"/>
</dbReference>
<dbReference type="GO" id="GO:0007059">
    <property type="term" value="P:chromosome segregation"/>
    <property type="evidence" value="ECO:0007669"/>
    <property type="project" value="TreeGrafter"/>
</dbReference>
<dbReference type="VEuPathDB" id="VectorBase:BGLB023565"/>
<reference evidence="13 14" key="2">
    <citation type="submission" date="2025-04" db="UniProtKB">
        <authorList>
            <consortium name="RefSeq"/>
        </authorList>
    </citation>
    <scope>IDENTIFICATION</scope>
</reference>
<comment type="similarity">
    <text evidence="7">Belongs to the CENP-H/MCM16 family.</text>
</comment>
<evidence type="ECO:0000256" key="1">
    <source>
        <dbReference type="ARBA" id="ARBA00004123"/>
    </source>
</evidence>
<sequence>MDSLENKEMRSKEDSYEQSAQDWLEMKNKLENELQRLLVARTAVIQESSSQNFDELVSKVMDLKEAMLETSAKKSRNELVLKRLQLGKVLCDEIFNNDDSSNPYLQNSLKQLDLAVQILRIHKETKEYEEKLQAVKMTNVKLNKENLEMMTKLTNWNEKKQKLSFEAEGNEDYKRLKQQIEMKCQSIEVCRNIIKILIVGLGLDWSESPELTDLLLQCGEHVSSYM</sequence>
<evidence type="ECO:0000313" key="13">
    <source>
        <dbReference type="RefSeq" id="XP_055880634.1"/>
    </source>
</evidence>
<evidence type="ECO:0000256" key="2">
    <source>
        <dbReference type="ARBA" id="ARBA00004629"/>
    </source>
</evidence>
<dbReference type="GO" id="GO:0051382">
    <property type="term" value="P:kinetochore assembly"/>
    <property type="evidence" value="ECO:0007669"/>
    <property type="project" value="InterPro"/>
</dbReference>
<keyword evidence="4" id="KW-0995">Kinetochore</keyword>
<dbReference type="InterPro" id="IPR008426">
    <property type="entry name" value="CENP-H_C"/>
</dbReference>
<dbReference type="GO" id="GO:0005634">
    <property type="term" value="C:nucleus"/>
    <property type="evidence" value="ECO:0007669"/>
    <property type="project" value="UniProtKB-SubCell"/>
</dbReference>
<reference evidence="10" key="1">
    <citation type="submission" date="2020-05" db="UniProtKB">
        <authorList>
            <consortium name="EnsemblMetazoa"/>
        </authorList>
    </citation>
    <scope>IDENTIFICATION</scope>
    <source>
        <strain evidence="10">BB02</strain>
    </source>
</reference>
<dbReference type="InterPro" id="IPR040034">
    <property type="entry name" value="CENP-H"/>
</dbReference>
<dbReference type="EnsemblMetazoa" id="BGLB023565-RA">
    <property type="protein sequence ID" value="BGLB023565-PA"/>
    <property type="gene ID" value="BGLB023565"/>
</dbReference>
<dbReference type="VEuPathDB" id="VectorBase:BGLAX_031718"/>
<dbReference type="OrthoDB" id="2274804at2759"/>
<feature type="coiled-coil region" evidence="8">
    <location>
        <begin position="13"/>
        <end position="47"/>
    </location>
</feature>
<dbReference type="GO" id="GO:0007052">
    <property type="term" value="P:mitotic spindle organization"/>
    <property type="evidence" value="ECO:0007669"/>
    <property type="project" value="TreeGrafter"/>
</dbReference>
<evidence type="ECO:0000256" key="5">
    <source>
        <dbReference type="ARBA" id="ARBA00023242"/>
    </source>
</evidence>
<dbReference type="Pfam" id="PF05837">
    <property type="entry name" value="CENP-H"/>
    <property type="match status" value="1"/>
</dbReference>
<keyword evidence="12" id="KW-1185">Reference proteome</keyword>
<keyword evidence="6" id="KW-0137">Centromere</keyword>
<gene>
    <name evidence="10" type="primary">106075005</name>
    <name evidence="13 14" type="synonym">LOC106075005</name>
</gene>
<evidence type="ECO:0000259" key="9">
    <source>
        <dbReference type="Pfam" id="PF05837"/>
    </source>
</evidence>
<comment type="subcellular location">
    <subcellularLocation>
        <location evidence="2">Chromosome</location>
        <location evidence="2">Centromere</location>
        <location evidence="2">Kinetochore</location>
    </subcellularLocation>
    <subcellularLocation>
        <location evidence="1">Nucleus</location>
    </subcellularLocation>
</comment>
<keyword evidence="5" id="KW-0539">Nucleus</keyword>
<dbReference type="RefSeq" id="XP_055880634.1">
    <property type="nucleotide sequence ID" value="XM_056024659.1"/>
</dbReference>
<evidence type="ECO:0000256" key="6">
    <source>
        <dbReference type="ARBA" id="ARBA00023328"/>
    </source>
</evidence>